<sequence length="98" mass="10956">MTTHDQLIIHINADKHVVIPGPRPTPELNLSDHLKSMTKEGDVLLNDELPPISAIKWGVGFTGNYSISSDSWADEAEREQEYRRKKTAGMSWARITAA</sequence>
<organism evidence="1 2">
    <name type="scientific">Phaeocystis globosa virus PgV-16T</name>
    <dbReference type="NCBI Taxonomy" id="3071227"/>
    <lineage>
        <taxon>Viruses</taxon>
        <taxon>Varidnaviria</taxon>
        <taxon>Bamfordvirae</taxon>
        <taxon>Nucleocytoviricota</taxon>
        <taxon>Megaviricetes</taxon>
        <taxon>Imitervirales</taxon>
        <taxon>Mesomimiviridae</taxon>
        <taxon>Tethysvirus</taxon>
        <taxon>Tethysvirus hollandense</taxon>
    </lineage>
</organism>
<accession>A0AC59EXK9</accession>
<keyword evidence="2" id="KW-1185">Reference proteome</keyword>
<dbReference type="Proteomes" id="UP000204225">
    <property type="component" value="Segment"/>
</dbReference>
<dbReference type="EMBL" id="KC662249">
    <property type="protein sequence ID" value="AGM15691.1"/>
    <property type="molecule type" value="Genomic_DNA"/>
</dbReference>
<name>A0AC59EXK9_9VIRU</name>
<protein>
    <submittedName>
        <fullName evidence="1">Uncharacterized protein</fullName>
    </submittedName>
</protein>
<gene>
    <name evidence="1" type="ORF">PGCG_00387</name>
</gene>
<evidence type="ECO:0000313" key="1">
    <source>
        <dbReference type="EMBL" id="AGM15691.1"/>
    </source>
</evidence>
<evidence type="ECO:0000313" key="2">
    <source>
        <dbReference type="Proteomes" id="UP000204225"/>
    </source>
</evidence>
<reference evidence="1 2" key="1">
    <citation type="journal article" date="2013" name="Proc. Natl. Acad. Sci. U.S.A.">
        <title>Genome of Phaeocystis globosa virus PgV-16T highlights the common ancestry of the largest known DNA viruses infecting eukaryotes.</title>
        <authorList>
            <person name="Santini S."/>
            <person name="Jeudy S."/>
            <person name="Bartoli J."/>
            <person name="Poirot O."/>
            <person name="Lescot M."/>
            <person name="Abergel C."/>
            <person name="Barbe V."/>
            <person name="Wommack K.E."/>
            <person name="Noordeloos A.A."/>
            <person name="Brussaard C.P."/>
            <person name="Claverie J.M."/>
        </authorList>
    </citation>
    <scope>NUCLEOTIDE SEQUENCE [LARGE SCALE GENOMIC DNA]</scope>
    <source>
        <strain evidence="1 2">16T</strain>
    </source>
</reference>
<proteinExistence type="predicted"/>